<dbReference type="PANTHER" id="PTHR44943">
    <property type="entry name" value="CELLULOSE SYNTHASE OPERON PROTEIN C"/>
    <property type="match status" value="1"/>
</dbReference>
<keyword evidence="7" id="KW-1185">Reference proteome</keyword>
<dbReference type="PROSITE" id="PS50005">
    <property type="entry name" value="TPR"/>
    <property type="match status" value="1"/>
</dbReference>
<keyword evidence="6" id="KW-0614">Plasmid</keyword>
<dbReference type="RefSeq" id="WP_268008732.1">
    <property type="nucleotide sequence ID" value="NZ_BSUT01000003.1"/>
</dbReference>
<evidence type="ECO:0000256" key="1">
    <source>
        <dbReference type="ARBA" id="ARBA00022737"/>
    </source>
</evidence>
<name>A0ABY6ZPF5_9BACL</name>
<evidence type="ECO:0000256" key="4">
    <source>
        <dbReference type="SAM" id="MobiDB-lite"/>
    </source>
</evidence>
<keyword evidence="1" id="KW-0677">Repeat</keyword>
<dbReference type="PROSITE" id="PS51257">
    <property type="entry name" value="PROKAR_LIPOPROTEIN"/>
    <property type="match status" value="1"/>
</dbReference>
<feature type="chain" id="PRO_5046133264" evidence="5">
    <location>
        <begin position="25"/>
        <end position="215"/>
    </location>
</feature>
<feature type="repeat" description="TPR" evidence="3">
    <location>
        <begin position="92"/>
        <end position="125"/>
    </location>
</feature>
<dbReference type="Pfam" id="PF13431">
    <property type="entry name" value="TPR_17"/>
    <property type="match status" value="1"/>
</dbReference>
<evidence type="ECO:0000313" key="6">
    <source>
        <dbReference type="EMBL" id="WAH44863.1"/>
    </source>
</evidence>
<keyword evidence="2 3" id="KW-0802">TPR repeat</keyword>
<geneLocation type="plasmid" evidence="6 7">
    <name>unnamed1</name>
</geneLocation>
<evidence type="ECO:0000313" key="7">
    <source>
        <dbReference type="Proteomes" id="UP001164761"/>
    </source>
</evidence>
<dbReference type="Pfam" id="PF13414">
    <property type="entry name" value="TPR_11"/>
    <property type="match status" value="1"/>
</dbReference>
<sequence length="215" mass="23145">MLSRVSTVTSAAILIVSVLSGCGAAYNSNNTTSASSQVTADNSTHGNTTAASAKVTADNSTSKFSIGPEKEYQSPTAYKTSLEKAAKEPSNAAAQIKAAQSCYMNAEYSEAIKYYEKAIAIDPQNGVPYNNIGNIYLRVKNQPKAALPYYQKATQVQPTYSYGWLNLAIAQEKLGQKNIALQSLLKGLSVTKNSDPVYKMLQNEQDSIQKSTHPN</sequence>
<feature type="signal peptide" evidence="5">
    <location>
        <begin position="1"/>
        <end position="24"/>
    </location>
</feature>
<dbReference type="SUPFAM" id="SSF48452">
    <property type="entry name" value="TPR-like"/>
    <property type="match status" value="1"/>
</dbReference>
<gene>
    <name evidence="6" type="ORF">NZD89_27850</name>
</gene>
<protein>
    <submittedName>
        <fullName evidence="6">Tetratricopeptide repeat protein</fullName>
    </submittedName>
</protein>
<dbReference type="Proteomes" id="UP001164761">
    <property type="component" value="Plasmid unnamed1"/>
</dbReference>
<feature type="region of interest" description="Disordered" evidence="4">
    <location>
        <begin position="33"/>
        <end position="54"/>
    </location>
</feature>
<dbReference type="InterPro" id="IPR011990">
    <property type="entry name" value="TPR-like_helical_dom_sf"/>
</dbReference>
<feature type="compositionally biased region" description="Polar residues" evidence="4">
    <location>
        <begin position="41"/>
        <end position="54"/>
    </location>
</feature>
<dbReference type="Gene3D" id="1.25.40.10">
    <property type="entry name" value="Tetratricopeptide repeat domain"/>
    <property type="match status" value="1"/>
</dbReference>
<evidence type="ECO:0000256" key="5">
    <source>
        <dbReference type="SAM" id="SignalP"/>
    </source>
</evidence>
<accession>A0ABY6ZPF5</accession>
<reference evidence="6" key="1">
    <citation type="submission" date="2022-08" db="EMBL/GenBank/DDBJ databases">
        <title>Alicyclobacillus fastidiosus DSM 17978, complete genome.</title>
        <authorList>
            <person name="Wang Q."/>
            <person name="Cai R."/>
            <person name="Wang Z."/>
        </authorList>
    </citation>
    <scope>NUCLEOTIDE SEQUENCE</scope>
    <source>
        <strain evidence="6">DSM 17978</strain>
        <plasmid evidence="6">unnamed1</plasmid>
    </source>
</reference>
<keyword evidence="5" id="KW-0732">Signal</keyword>
<organism evidence="6 7">
    <name type="scientific">Alicyclobacillus fastidiosus</name>
    <dbReference type="NCBI Taxonomy" id="392011"/>
    <lineage>
        <taxon>Bacteria</taxon>
        <taxon>Bacillati</taxon>
        <taxon>Bacillota</taxon>
        <taxon>Bacilli</taxon>
        <taxon>Bacillales</taxon>
        <taxon>Alicyclobacillaceae</taxon>
        <taxon>Alicyclobacillus</taxon>
    </lineage>
</organism>
<proteinExistence type="predicted"/>
<dbReference type="InterPro" id="IPR051685">
    <property type="entry name" value="Ycf3/AcsC/BcsC/TPR_MFPF"/>
</dbReference>
<dbReference type="EMBL" id="CP104068">
    <property type="protein sequence ID" value="WAH44863.1"/>
    <property type="molecule type" value="Genomic_DNA"/>
</dbReference>
<dbReference type="PANTHER" id="PTHR44943:SF8">
    <property type="entry name" value="TPR REPEAT-CONTAINING PROTEIN MJ0263"/>
    <property type="match status" value="1"/>
</dbReference>
<evidence type="ECO:0000256" key="3">
    <source>
        <dbReference type="PROSITE-ProRule" id="PRU00339"/>
    </source>
</evidence>
<dbReference type="InterPro" id="IPR019734">
    <property type="entry name" value="TPR_rpt"/>
</dbReference>
<dbReference type="SMART" id="SM00028">
    <property type="entry name" value="TPR"/>
    <property type="match status" value="3"/>
</dbReference>
<evidence type="ECO:0000256" key="2">
    <source>
        <dbReference type="ARBA" id="ARBA00022803"/>
    </source>
</evidence>